<keyword evidence="4" id="KW-0378">Hydrolase</keyword>
<dbReference type="Pfam" id="PF21185">
    <property type="entry name" value="RecD_N"/>
    <property type="match status" value="1"/>
</dbReference>
<dbReference type="Gene3D" id="3.40.50.300">
    <property type="entry name" value="P-loop containing nucleotide triphosphate hydrolases"/>
    <property type="match status" value="2"/>
</dbReference>
<dbReference type="InterPro" id="IPR050534">
    <property type="entry name" value="Coronavir_polyprotein_1ab"/>
</dbReference>
<proteinExistence type="predicted"/>
<dbReference type="GO" id="GO:0008854">
    <property type="term" value="F:exodeoxyribonuclease V activity"/>
    <property type="evidence" value="ECO:0007669"/>
    <property type="project" value="UniProtKB-EC"/>
</dbReference>
<dbReference type="EC" id="3.1.11.5" evidence="4"/>
<dbReference type="InterPro" id="IPR049550">
    <property type="entry name" value="RecD_N"/>
</dbReference>
<dbReference type="CDD" id="cd17933">
    <property type="entry name" value="DEXSc_RecD-like"/>
    <property type="match status" value="1"/>
</dbReference>
<protein>
    <submittedName>
        <fullName evidence="4">Exodeoxyribonuclease V subunit alpha</fullName>
        <ecNumber evidence="4">3.1.11.5</ecNumber>
    </submittedName>
</protein>
<sequence>LLADLDIHMAMFLLQQADQPSLPLALAIALTCRATDEGHVCLDLSQQAERALLPGIDPTVTTPPLDEWRRLLLDSGVVGSPGSRQPLVLDDRERLYLHRYWDYEQCLASALLQRADAYEAMPDKAQLSAGLKQLFQPSEELETDWQQVAAANALLSNLTVISGGPGTGKTSTVVRILALLRQQPEGSALRIGLAAPTGMAAARLQQSIRDAKLRLPLSAEALEGIPEQASTLHRLLGVTTQGTGFRHHGENPLLLDVLILDEASMVDVALMAKLLDALPSQAKLILLGDRDQLASVEAGAVLGDICAGCEGPSADSAATLAQITGQPIEPVPRADNPLQDRVVLLRHSYRFSADSPIGRLATAINRSEADQAIQLIQQGTPENQLIWLNDETETLALGAAHFAQLGRAIERGDSVEALFEHLHAFRILAALREGSAGVVQLNQGITSRLREQGAIPRQATWGGR</sequence>
<evidence type="ECO:0000313" key="4">
    <source>
        <dbReference type="EMBL" id="MCG7945555.1"/>
    </source>
</evidence>
<evidence type="ECO:0000256" key="2">
    <source>
        <dbReference type="ARBA" id="ARBA00022840"/>
    </source>
</evidence>
<comment type="caution">
    <text evidence="4">The sequence shown here is derived from an EMBL/GenBank/DDBJ whole genome shotgun (WGS) entry which is preliminary data.</text>
</comment>
<dbReference type="InterPro" id="IPR027417">
    <property type="entry name" value="P-loop_NTPase"/>
</dbReference>
<dbReference type="Proteomes" id="UP000886667">
    <property type="component" value="Unassembled WGS sequence"/>
</dbReference>
<dbReference type="AlphaFoldDB" id="A0A9E4KBF9"/>
<dbReference type="EMBL" id="JAEPCM010000117">
    <property type="protein sequence ID" value="MCG7945555.1"/>
    <property type="molecule type" value="Genomic_DNA"/>
</dbReference>
<dbReference type="PANTHER" id="PTHR43788">
    <property type="entry name" value="DNA2/NAM7 HELICASE FAMILY MEMBER"/>
    <property type="match status" value="1"/>
</dbReference>
<dbReference type="GO" id="GO:0006310">
    <property type="term" value="P:DNA recombination"/>
    <property type="evidence" value="ECO:0007669"/>
    <property type="project" value="InterPro"/>
</dbReference>
<reference evidence="4" key="1">
    <citation type="journal article" date="2021" name="Proc. Natl. Acad. Sci. U.S.A.">
        <title>Global biogeography of chemosynthetic symbionts reveals both localized and globally distributed symbiont groups. .</title>
        <authorList>
            <person name="Osvatic J.T."/>
            <person name="Wilkins L.G.E."/>
            <person name="Leibrecht L."/>
            <person name="Leray M."/>
            <person name="Zauner S."/>
            <person name="Polzin J."/>
            <person name="Camacho Y."/>
            <person name="Gros O."/>
            <person name="van Gils J.A."/>
            <person name="Eisen J.A."/>
            <person name="Petersen J.M."/>
            <person name="Yuen B."/>
        </authorList>
    </citation>
    <scope>NUCLEOTIDE SEQUENCE</scope>
    <source>
        <strain evidence="4">MAGclacostrist064TRANS</strain>
    </source>
</reference>
<feature type="domain" description="RecBCD enzyme subunit RecD N-terminal" evidence="3">
    <location>
        <begin position="1"/>
        <end position="96"/>
    </location>
</feature>
<dbReference type="NCBIfam" id="TIGR01447">
    <property type="entry name" value="recD"/>
    <property type="match status" value="1"/>
</dbReference>
<keyword evidence="2" id="KW-0067">ATP-binding</keyword>
<dbReference type="GO" id="GO:0009338">
    <property type="term" value="C:exodeoxyribonuclease V complex"/>
    <property type="evidence" value="ECO:0007669"/>
    <property type="project" value="InterPro"/>
</dbReference>
<dbReference type="GO" id="GO:0017116">
    <property type="term" value="F:single-stranded DNA helicase activity"/>
    <property type="evidence" value="ECO:0007669"/>
    <property type="project" value="TreeGrafter"/>
</dbReference>
<dbReference type="InterPro" id="IPR041851">
    <property type="entry name" value="RecD_N_sf"/>
</dbReference>
<dbReference type="InterPro" id="IPR006344">
    <property type="entry name" value="RecD"/>
</dbReference>
<dbReference type="Gene3D" id="1.10.10.1020">
    <property type="entry name" value="RecBCD complex, subunit RecD, N-terminal domain"/>
    <property type="match status" value="1"/>
</dbReference>
<dbReference type="GO" id="GO:0006302">
    <property type="term" value="P:double-strand break repair"/>
    <property type="evidence" value="ECO:0007669"/>
    <property type="project" value="InterPro"/>
</dbReference>
<feature type="non-terminal residue" evidence="4">
    <location>
        <position position="1"/>
    </location>
</feature>
<dbReference type="GO" id="GO:0005524">
    <property type="term" value="F:ATP binding"/>
    <property type="evidence" value="ECO:0007669"/>
    <property type="project" value="UniProtKB-KW"/>
</dbReference>
<organism evidence="4 5">
    <name type="scientific">Candidatus Thiodiazotropha taylori</name>
    <dbReference type="NCBI Taxonomy" id="2792791"/>
    <lineage>
        <taxon>Bacteria</taxon>
        <taxon>Pseudomonadati</taxon>
        <taxon>Pseudomonadota</taxon>
        <taxon>Gammaproteobacteria</taxon>
        <taxon>Chromatiales</taxon>
        <taxon>Sedimenticolaceae</taxon>
        <taxon>Candidatus Thiodiazotropha</taxon>
    </lineage>
</organism>
<evidence type="ECO:0000256" key="1">
    <source>
        <dbReference type="ARBA" id="ARBA00022741"/>
    </source>
</evidence>
<gene>
    <name evidence="4" type="primary">recD</name>
    <name evidence="4" type="ORF">JAZ07_04330</name>
</gene>
<evidence type="ECO:0000313" key="5">
    <source>
        <dbReference type="Proteomes" id="UP000886667"/>
    </source>
</evidence>
<name>A0A9E4KBF9_9GAMM</name>
<evidence type="ECO:0000259" key="3">
    <source>
        <dbReference type="Pfam" id="PF21185"/>
    </source>
</evidence>
<accession>A0A9E4KBF9</accession>
<dbReference type="SUPFAM" id="SSF52540">
    <property type="entry name" value="P-loop containing nucleoside triphosphate hydrolases"/>
    <property type="match status" value="1"/>
</dbReference>
<dbReference type="Pfam" id="PF13245">
    <property type="entry name" value="AAA_19"/>
    <property type="match status" value="1"/>
</dbReference>
<keyword evidence="1" id="KW-0547">Nucleotide-binding</keyword>
<dbReference type="PANTHER" id="PTHR43788:SF6">
    <property type="entry name" value="DNA HELICASE B"/>
    <property type="match status" value="1"/>
</dbReference>